<evidence type="ECO:0000313" key="2">
    <source>
        <dbReference type="EMBL" id="GAX80004.1"/>
    </source>
</evidence>
<organism evidence="2 3">
    <name type="scientific">Chlamydomonas eustigma</name>
    <dbReference type="NCBI Taxonomy" id="1157962"/>
    <lineage>
        <taxon>Eukaryota</taxon>
        <taxon>Viridiplantae</taxon>
        <taxon>Chlorophyta</taxon>
        <taxon>core chlorophytes</taxon>
        <taxon>Chlorophyceae</taxon>
        <taxon>CS clade</taxon>
        <taxon>Chlamydomonadales</taxon>
        <taxon>Chlamydomonadaceae</taxon>
        <taxon>Chlamydomonas</taxon>
    </lineage>
</organism>
<evidence type="ECO:0008006" key="4">
    <source>
        <dbReference type="Google" id="ProtNLM"/>
    </source>
</evidence>
<feature type="non-terminal residue" evidence="2">
    <location>
        <position position="100"/>
    </location>
</feature>
<dbReference type="EMBL" id="BEGY01000048">
    <property type="protein sequence ID" value="GAX80004.1"/>
    <property type="molecule type" value="Genomic_DNA"/>
</dbReference>
<comment type="caution">
    <text evidence="2">The sequence shown here is derived from an EMBL/GenBank/DDBJ whole genome shotgun (WGS) entry which is preliminary data.</text>
</comment>
<gene>
    <name evidence="2" type="ORF">CEUSTIGMA_g7443.t1</name>
</gene>
<reference evidence="2 3" key="1">
    <citation type="submission" date="2017-08" db="EMBL/GenBank/DDBJ databases">
        <title>Acidophilic green algal genome provides insights into adaptation to an acidic environment.</title>
        <authorList>
            <person name="Hirooka S."/>
            <person name="Hirose Y."/>
            <person name="Kanesaki Y."/>
            <person name="Higuchi S."/>
            <person name="Fujiwara T."/>
            <person name="Onuma R."/>
            <person name="Era A."/>
            <person name="Ohbayashi R."/>
            <person name="Uzuka A."/>
            <person name="Nozaki H."/>
            <person name="Yoshikawa H."/>
            <person name="Miyagishima S.Y."/>
        </authorList>
    </citation>
    <scope>NUCLEOTIDE SEQUENCE [LARGE SCALE GENOMIC DNA]</scope>
    <source>
        <strain evidence="2 3">NIES-2499</strain>
    </source>
</reference>
<keyword evidence="1" id="KW-0732">Signal</keyword>
<dbReference type="Proteomes" id="UP000232323">
    <property type="component" value="Unassembled WGS sequence"/>
</dbReference>
<evidence type="ECO:0000256" key="1">
    <source>
        <dbReference type="SAM" id="SignalP"/>
    </source>
</evidence>
<name>A0A250XAB2_9CHLO</name>
<feature type="signal peptide" evidence="1">
    <location>
        <begin position="1"/>
        <end position="17"/>
    </location>
</feature>
<dbReference type="AlphaFoldDB" id="A0A250XAB2"/>
<feature type="chain" id="PRO_5012468063" description="Secreted protein" evidence="1">
    <location>
        <begin position="18"/>
        <end position="100"/>
    </location>
</feature>
<keyword evidence="3" id="KW-1185">Reference proteome</keyword>
<sequence length="100" mass="10838">MSCTLFFSAIIILTAKAVMIAAIAPPPPFPPFIPSRFKPPPPHQKRALPPSSACTTISFTAESPSAKFFSLLIAYYDEIPIEKEIPTSQEISPSTIHIAP</sequence>
<proteinExistence type="predicted"/>
<evidence type="ECO:0000313" key="3">
    <source>
        <dbReference type="Proteomes" id="UP000232323"/>
    </source>
</evidence>
<accession>A0A250XAB2</accession>
<protein>
    <recommendedName>
        <fullName evidence="4">Secreted protein</fullName>
    </recommendedName>
</protein>